<dbReference type="GO" id="GO:0000725">
    <property type="term" value="P:recombinational repair"/>
    <property type="evidence" value="ECO:0007669"/>
    <property type="project" value="TreeGrafter"/>
</dbReference>
<evidence type="ECO:0000256" key="7">
    <source>
        <dbReference type="ARBA" id="ARBA00023235"/>
    </source>
</evidence>
<dbReference type="InterPro" id="IPR014016">
    <property type="entry name" value="UvrD-like_ATP-bd"/>
</dbReference>
<dbReference type="EMBL" id="SEOL01000005">
    <property type="protein sequence ID" value="MBL0849086.1"/>
    <property type="molecule type" value="Genomic_DNA"/>
</dbReference>
<keyword evidence="4 12" id="KW-0347">Helicase</keyword>
<evidence type="ECO:0000256" key="2">
    <source>
        <dbReference type="ARBA" id="ARBA00022741"/>
    </source>
</evidence>
<feature type="binding site" evidence="12">
    <location>
        <begin position="39"/>
        <end position="46"/>
    </location>
    <ligand>
        <name>ATP</name>
        <dbReference type="ChEBI" id="CHEBI:30616"/>
    </ligand>
</feature>
<dbReference type="AlphaFoldDB" id="A0A937DJ58"/>
<dbReference type="GO" id="GO:0016787">
    <property type="term" value="F:hydrolase activity"/>
    <property type="evidence" value="ECO:0007669"/>
    <property type="project" value="UniProtKB-UniRule"/>
</dbReference>
<gene>
    <name evidence="15" type="ORF">EU981_03275</name>
</gene>
<accession>A0A937DJ58</accession>
<dbReference type="CDD" id="cd17932">
    <property type="entry name" value="DEXQc_UvrD"/>
    <property type="match status" value="1"/>
</dbReference>
<dbReference type="EC" id="5.6.2.4" evidence="9"/>
<evidence type="ECO:0000256" key="11">
    <source>
        <dbReference type="ARBA" id="ARBA00048988"/>
    </source>
</evidence>
<name>A0A937DJ58_9HYPH</name>
<keyword evidence="7" id="KW-0413">Isomerase</keyword>
<dbReference type="Proteomes" id="UP000736856">
    <property type="component" value="Unassembled WGS sequence"/>
</dbReference>
<keyword evidence="5 12" id="KW-0067">ATP-binding</keyword>
<evidence type="ECO:0000256" key="5">
    <source>
        <dbReference type="ARBA" id="ARBA00022840"/>
    </source>
</evidence>
<dbReference type="GO" id="GO:0005829">
    <property type="term" value="C:cytosol"/>
    <property type="evidence" value="ECO:0007669"/>
    <property type="project" value="TreeGrafter"/>
</dbReference>
<evidence type="ECO:0000259" key="13">
    <source>
        <dbReference type="PROSITE" id="PS51198"/>
    </source>
</evidence>
<evidence type="ECO:0000256" key="3">
    <source>
        <dbReference type="ARBA" id="ARBA00022801"/>
    </source>
</evidence>
<comment type="similarity">
    <text evidence="1">Belongs to the helicase family. UvrD subfamily.</text>
</comment>
<dbReference type="Pfam" id="PF13361">
    <property type="entry name" value="UvrD_C"/>
    <property type="match status" value="1"/>
</dbReference>
<proteinExistence type="inferred from homology"/>
<dbReference type="CDD" id="cd18807">
    <property type="entry name" value="SF1_C_UvrD"/>
    <property type="match status" value="1"/>
</dbReference>
<dbReference type="InterPro" id="IPR014017">
    <property type="entry name" value="DNA_helicase_UvrD-like_C"/>
</dbReference>
<comment type="catalytic activity">
    <reaction evidence="8">
        <text>Couples ATP hydrolysis with the unwinding of duplex DNA by translocating in the 3'-5' direction.</text>
        <dbReference type="EC" id="5.6.2.4"/>
    </reaction>
</comment>
<organism evidence="15 16">
    <name type="scientific">Candidatus Liberibacter ctenarytainae</name>
    <dbReference type="NCBI Taxonomy" id="2020335"/>
    <lineage>
        <taxon>Bacteria</taxon>
        <taxon>Pseudomonadati</taxon>
        <taxon>Pseudomonadota</taxon>
        <taxon>Alphaproteobacteria</taxon>
        <taxon>Hyphomicrobiales</taxon>
        <taxon>Rhizobiaceae</taxon>
        <taxon>Liberibacter</taxon>
    </lineage>
</organism>
<evidence type="ECO:0000256" key="1">
    <source>
        <dbReference type="ARBA" id="ARBA00009922"/>
    </source>
</evidence>
<dbReference type="GO" id="GO:0033202">
    <property type="term" value="C:DNA helicase complex"/>
    <property type="evidence" value="ECO:0007669"/>
    <property type="project" value="TreeGrafter"/>
</dbReference>
<keyword evidence="6" id="KW-0238">DNA-binding</keyword>
<dbReference type="Gene3D" id="1.10.486.10">
    <property type="entry name" value="PCRA, domain 4"/>
    <property type="match status" value="1"/>
</dbReference>
<dbReference type="InterPro" id="IPR000212">
    <property type="entry name" value="DNA_helicase_UvrD/REP"/>
</dbReference>
<sequence>MFSLQAHSLQAQHDYLDRLDPQQRHAATTIDSDYLLILAGAGTGKTTVLVSRMLYLIFQKKINPTQLLAMTFTNQATQEMKSRFTLLGNIIPAIHTFHSFCTRVLRKHSLILDLSTDFIILDKKDSQSIIKKLIKEHNVDEKIYSASGTSDTIYRWQNHGLNPEDISSSSLTEDEEIPHMIYTHYTQYLHQQESCDFGGLILNAIKLLRDPHILKQYHKQFPYVMVDEYQDINIAQYLLLRLLCQKEDTEQRINLCCVGDEDQCIYEWRGSKVDHILNFQQDFKGSHIIKLEQNYRSTSHILNTANNLISKNHNRFPKTLFTKKPVLHNTPKVKIHVHQDSHSELSTIITEIQILNGAGISFQDIAILVRTAAQTDAFEEEFIKQGIPHTVIGGSFYDLQEIRDAIAYCRLVCQEKSNLAFERIINLPKRGIGKKTIEILQNHAKRHHISLFKATEEIIQTDELHPLKRKELHDFIHNIRRWNALINHMKSNHVAKIILEESGYIALWKNDKLSEKARERYENLKDLIGKTEQYQTLKEFIEHVSLREDQKSAINSPDRVKIMTLHAAKGLEFDSVFISGWEQGLFPHQRSLDEGDIEGERRLAYVGITRARNNCHLFYAIDRRNHHYHQQYQCAPSQFLLELYHPDHVEEIIHDDIEGNFSDHWNDSSEQDHSIEKMVARLKAGNRVKHTQFGEGTVLFVADNTIYVEFDDGESQYLLDSLIQKISD</sequence>
<dbReference type="GO" id="GO:0003677">
    <property type="term" value="F:DNA binding"/>
    <property type="evidence" value="ECO:0007669"/>
    <property type="project" value="UniProtKB-KW"/>
</dbReference>
<evidence type="ECO:0000313" key="16">
    <source>
        <dbReference type="Proteomes" id="UP000736856"/>
    </source>
</evidence>
<protein>
    <recommendedName>
        <fullName evidence="9">DNA 3'-5' helicase</fullName>
        <ecNumber evidence="9">5.6.2.4</ecNumber>
    </recommendedName>
    <alternativeName>
        <fullName evidence="10">DNA 3'-5' helicase II</fullName>
    </alternativeName>
</protein>
<comment type="catalytic activity">
    <reaction evidence="11">
        <text>ATP + H2O = ADP + phosphate + H(+)</text>
        <dbReference type="Rhea" id="RHEA:13065"/>
        <dbReference type="ChEBI" id="CHEBI:15377"/>
        <dbReference type="ChEBI" id="CHEBI:15378"/>
        <dbReference type="ChEBI" id="CHEBI:30616"/>
        <dbReference type="ChEBI" id="CHEBI:43474"/>
        <dbReference type="ChEBI" id="CHEBI:456216"/>
        <dbReference type="EC" id="5.6.2.4"/>
    </reaction>
</comment>
<keyword evidence="2 12" id="KW-0547">Nucleotide-binding</keyword>
<dbReference type="GO" id="GO:0005524">
    <property type="term" value="F:ATP binding"/>
    <property type="evidence" value="ECO:0007669"/>
    <property type="project" value="UniProtKB-UniRule"/>
</dbReference>
<dbReference type="InterPro" id="IPR013986">
    <property type="entry name" value="DExx_box_DNA_helicase_dom_sf"/>
</dbReference>
<evidence type="ECO:0000256" key="4">
    <source>
        <dbReference type="ARBA" id="ARBA00022806"/>
    </source>
</evidence>
<evidence type="ECO:0000256" key="10">
    <source>
        <dbReference type="ARBA" id="ARBA00034923"/>
    </source>
</evidence>
<dbReference type="Gene3D" id="1.10.10.160">
    <property type="match status" value="1"/>
</dbReference>
<comment type="caution">
    <text evidence="15">The sequence shown here is derived from an EMBL/GenBank/DDBJ whole genome shotgun (WGS) entry which is preliminary data.</text>
</comment>
<dbReference type="SUPFAM" id="SSF52540">
    <property type="entry name" value="P-loop containing nucleoside triphosphate hydrolases"/>
    <property type="match status" value="1"/>
</dbReference>
<keyword evidence="3 12" id="KW-0378">Hydrolase</keyword>
<dbReference type="InterPro" id="IPR027417">
    <property type="entry name" value="P-loop_NTPase"/>
</dbReference>
<feature type="domain" description="UvrD-like helicase C-terminal" evidence="14">
    <location>
        <begin position="299"/>
        <end position="570"/>
    </location>
</feature>
<evidence type="ECO:0000256" key="12">
    <source>
        <dbReference type="PROSITE-ProRule" id="PRU00560"/>
    </source>
</evidence>
<evidence type="ECO:0000259" key="14">
    <source>
        <dbReference type="PROSITE" id="PS51217"/>
    </source>
</evidence>
<dbReference type="GO" id="GO:0043138">
    <property type="term" value="F:3'-5' DNA helicase activity"/>
    <property type="evidence" value="ECO:0007669"/>
    <property type="project" value="UniProtKB-EC"/>
</dbReference>
<feature type="domain" description="UvrD-like helicase ATP-binding" evidence="13">
    <location>
        <begin position="18"/>
        <end position="298"/>
    </location>
</feature>
<dbReference type="PANTHER" id="PTHR11070">
    <property type="entry name" value="UVRD / RECB / PCRA DNA HELICASE FAMILY MEMBER"/>
    <property type="match status" value="1"/>
</dbReference>
<evidence type="ECO:0000256" key="6">
    <source>
        <dbReference type="ARBA" id="ARBA00023125"/>
    </source>
</evidence>
<reference evidence="15" key="1">
    <citation type="submission" date="2019-02" db="EMBL/GenBank/DDBJ databases">
        <title>A novel Candidatus Liberibacter species associated with the New Zealand native fuchsia psyllid, Ctenarytaina fuchsiae.</title>
        <authorList>
            <person name="Thompson S.M."/>
            <person name="Jorgensen N."/>
            <person name="David C."/>
            <person name="Bulman S.R."/>
            <person name="Smith G.R."/>
        </authorList>
    </citation>
    <scope>NUCLEOTIDE SEQUENCE</scope>
    <source>
        <strain evidence="15">Oxford</strain>
    </source>
</reference>
<dbReference type="PROSITE" id="PS51217">
    <property type="entry name" value="UVRD_HELICASE_CTER"/>
    <property type="match status" value="1"/>
</dbReference>
<evidence type="ECO:0000313" key="15">
    <source>
        <dbReference type="EMBL" id="MBL0849086.1"/>
    </source>
</evidence>
<evidence type="ECO:0000256" key="9">
    <source>
        <dbReference type="ARBA" id="ARBA00034808"/>
    </source>
</evidence>
<dbReference type="PANTHER" id="PTHR11070:SF2">
    <property type="entry name" value="ATP-DEPENDENT DNA HELICASE SRS2"/>
    <property type="match status" value="1"/>
</dbReference>
<dbReference type="Gene3D" id="3.40.50.300">
    <property type="entry name" value="P-loop containing nucleotide triphosphate hydrolases"/>
    <property type="match status" value="2"/>
</dbReference>
<dbReference type="PROSITE" id="PS51198">
    <property type="entry name" value="UVRD_HELICASE_ATP_BIND"/>
    <property type="match status" value="1"/>
</dbReference>
<evidence type="ECO:0000256" key="8">
    <source>
        <dbReference type="ARBA" id="ARBA00034617"/>
    </source>
</evidence>
<dbReference type="Pfam" id="PF00580">
    <property type="entry name" value="UvrD-helicase"/>
    <property type="match status" value="1"/>
</dbReference>